<gene>
    <name evidence="2" type="ORF">JOL79_07760</name>
</gene>
<keyword evidence="3" id="KW-1185">Reference proteome</keyword>
<name>A0A940WDZ4_9ACTN</name>
<protein>
    <submittedName>
        <fullName evidence="2">Uncharacterized protein</fullName>
    </submittedName>
</protein>
<organism evidence="2 3">
    <name type="scientific">Microbispora oryzae</name>
    <dbReference type="NCBI Taxonomy" id="2806554"/>
    <lineage>
        <taxon>Bacteria</taxon>
        <taxon>Bacillati</taxon>
        <taxon>Actinomycetota</taxon>
        <taxon>Actinomycetes</taxon>
        <taxon>Streptosporangiales</taxon>
        <taxon>Streptosporangiaceae</taxon>
        <taxon>Microbispora</taxon>
    </lineage>
</organism>
<comment type="caution">
    <text evidence="2">The sequence shown here is derived from an EMBL/GenBank/DDBJ whole genome shotgun (WGS) entry which is preliminary data.</text>
</comment>
<dbReference type="Proteomes" id="UP000674234">
    <property type="component" value="Unassembled WGS sequence"/>
</dbReference>
<evidence type="ECO:0000313" key="2">
    <source>
        <dbReference type="EMBL" id="MBP2703696.1"/>
    </source>
</evidence>
<accession>A0A940WDZ4</accession>
<evidence type="ECO:0000256" key="1">
    <source>
        <dbReference type="SAM" id="MobiDB-lite"/>
    </source>
</evidence>
<dbReference type="RefSeq" id="WP_210154988.1">
    <property type="nucleotide sequence ID" value="NZ_JAFCNB010000003.1"/>
</dbReference>
<dbReference type="AlphaFoldDB" id="A0A940WDZ4"/>
<proteinExistence type="predicted"/>
<reference evidence="2" key="1">
    <citation type="submission" date="2021-02" db="EMBL/GenBank/DDBJ databases">
        <title>Draft genome sequence of Microbispora sp. RL4-1S isolated from rice leaves in Thailand.</title>
        <authorList>
            <person name="Muangham S."/>
            <person name="Duangmal K."/>
        </authorList>
    </citation>
    <scope>NUCLEOTIDE SEQUENCE</scope>
    <source>
        <strain evidence="2">RL4-1S</strain>
    </source>
</reference>
<feature type="region of interest" description="Disordered" evidence="1">
    <location>
        <begin position="43"/>
        <end position="62"/>
    </location>
</feature>
<dbReference type="EMBL" id="JAFCNB010000003">
    <property type="protein sequence ID" value="MBP2703696.1"/>
    <property type="molecule type" value="Genomic_DNA"/>
</dbReference>
<evidence type="ECO:0000313" key="3">
    <source>
        <dbReference type="Proteomes" id="UP000674234"/>
    </source>
</evidence>
<sequence length="62" mass="6207">MTWIFAAVSAGVAGLAALAVPAARVLVAARELGGELDRARRSLRPTGDEFPVTDRGTGAGGG</sequence>